<dbReference type="InterPro" id="IPR016032">
    <property type="entry name" value="Sig_transdc_resp-reg_C-effctor"/>
</dbReference>
<evidence type="ECO:0000313" key="7">
    <source>
        <dbReference type="Proteomes" id="UP000805841"/>
    </source>
</evidence>
<evidence type="ECO:0000256" key="1">
    <source>
        <dbReference type="ARBA" id="ARBA00023015"/>
    </source>
</evidence>
<dbReference type="PRINTS" id="PR00038">
    <property type="entry name" value="HTHLUXR"/>
</dbReference>
<dbReference type="Pfam" id="PF00196">
    <property type="entry name" value="GerE"/>
    <property type="match status" value="1"/>
</dbReference>
<dbReference type="Proteomes" id="UP000805841">
    <property type="component" value="Unassembled WGS sequence"/>
</dbReference>
<dbReference type="EMBL" id="JAAOCA010000009">
    <property type="protein sequence ID" value="MBD1598881.1"/>
    <property type="molecule type" value="Genomic_DNA"/>
</dbReference>
<keyword evidence="2" id="KW-0238">DNA-binding</keyword>
<dbReference type="RefSeq" id="WP_190419649.1">
    <property type="nucleotide sequence ID" value="NZ_JAAOCA010000009.1"/>
</dbReference>
<evidence type="ECO:0000256" key="3">
    <source>
        <dbReference type="ARBA" id="ARBA00023163"/>
    </source>
</evidence>
<keyword evidence="7" id="KW-1185">Reference proteome</keyword>
<dbReference type="SMART" id="SM00421">
    <property type="entry name" value="HTH_LUXR"/>
    <property type="match status" value="1"/>
</dbReference>
<protein>
    <submittedName>
        <fullName evidence="6">Helix-turn-helix transcriptional regulator</fullName>
    </submittedName>
</protein>
<gene>
    <name evidence="6" type="ORF">HAQ05_09200</name>
</gene>
<dbReference type="InterPro" id="IPR000792">
    <property type="entry name" value="Tscrpt_reg_LuxR_C"/>
</dbReference>
<feature type="region of interest" description="Disordered" evidence="4">
    <location>
        <begin position="96"/>
        <end position="116"/>
    </location>
</feature>
<accession>A0ABR7Z0N4</accession>
<dbReference type="PANTHER" id="PTHR44688:SF16">
    <property type="entry name" value="DNA-BINDING TRANSCRIPTIONAL ACTIVATOR DEVR_DOSR"/>
    <property type="match status" value="1"/>
</dbReference>
<evidence type="ECO:0000313" key="6">
    <source>
        <dbReference type="EMBL" id="MBD1598881.1"/>
    </source>
</evidence>
<dbReference type="SUPFAM" id="SSF46894">
    <property type="entry name" value="C-terminal effector domain of the bipartite response regulators"/>
    <property type="match status" value="1"/>
</dbReference>
<organism evidence="6 7">
    <name type="scientific">Pseudomonas typographi</name>
    <dbReference type="NCBI Taxonomy" id="2715964"/>
    <lineage>
        <taxon>Bacteria</taxon>
        <taxon>Pseudomonadati</taxon>
        <taxon>Pseudomonadota</taxon>
        <taxon>Gammaproteobacteria</taxon>
        <taxon>Pseudomonadales</taxon>
        <taxon>Pseudomonadaceae</taxon>
        <taxon>Pseudomonas</taxon>
    </lineage>
</organism>
<dbReference type="PROSITE" id="PS50043">
    <property type="entry name" value="HTH_LUXR_2"/>
    <property type="match status" value="1"/>
</dbReference>
<dbReference type="Gene3D" id="1.10.10.10">
    <property type="entry name" value="Winged helix-like DNA-binding domain superfamily/Winged helix DNA-binding domain"/>
    <property type="match status" value="1"/>
</dbReference>
<dbReference type="PANTHER" id="PTHR44688">
    <property type="entry name" value="DNA-BINDING TRANSCRIPTIONAL ACTIVATOR DEVR_DOSR"/>
    <property type="match status" value="1"/>
</dbReference>
<name>A0ABR7Z0N4_9PSED</name>
<keyword evidence="3" id="KW-0804">Transcription</keyword>
<feature type="domain" description="HTH luxR-type" evidence="5">
    <location>
        <begin position="10"/>
        <end position="75"/>
    </location>
</feature>
<evidence type="ECO:0000256" key="4">
    <source>
        <dbReference type="SAM" id="MobiDB-lite"/>
    </source>
</evidence>
<sequence length="116" mass="12969">MGQHGESFHACAIFEDLTTRERQVLFWCCHGKTASEIAMLLHCATSTVNFHINNLHAKFGIASTTYIVAIMASEGLVLIEPPFHLAKDHEHIDHDDLHFTGRRPPGDVGRNNSSFE</sequence>
<evidence type="ECO:0000259" key="5">
    <source>
        <dbReference type="PROSITE" id="PS50043"/>
    </source>
</evidence>
<reference evidence="6 7" key="1">
    <citation type="journal article" date="2020" name="Insects">
        <title>Bacteria Belonging to Pseudomonas typographi sp. nov. from the Bark Beetle Ips typographus Have Genomic Potential to Aid in the Host Ecology.</title>
        <authorList>
            <person name="Peral-Aranega E."/>
            <person name="Saati-Santamaria Z."/>
            <person name="Kolarik M."/>
            <person name="Rivas R."/>
            <person name="Garcia-Fraile P."/>
        </authorList>
    </citation>
    <scope>NUCLEOTIDE SEQUENCE [LARGE SCALE GENOMIC DNA]</scope>
    <source>
        <strain evidence="6 7">CA3A</strain>
    </source>
</reference>
<proteinExistence type="predicted"/>
<keyword evidence="1" id="KW-0805">Transcription regulation</keyword>
<dbReference type="CDD" id="cd06170">
    <property type="entry name" value="LuxR_C_like"/>
    <property type="match status" value="1"/>
</dbReference>
<dbReference type="PROSITE" id="PS00622">
    <property type="entry name" value="HTH_LUXR_1"/>
    <property type="match status" value="1"/>
</dbReference>
<dbReference type="InterPro" id="IPR036388">
    <property type="entry name" value="WH-like_DNA-bd_sf"/>
</dbReference>
<comment type="caution">
    <text evidence="6">The sequence shown here is derived from an EMBL/GenBank/DDBJ whole genome shotgun (WGS) entry which is preliminary data.</text>
</comment>
<evidence type="ECO:0000256" key="2">
    <source>
        <dbReference type="ARBA" id="ARBA00023125"/>
    </source>
</evidence>